<protein>
    <submittedName>
        <fullName evidence="7">Putative carboxypeptidase S</fullName>
    </submittedName>
</protein>
<dbReference type="InterPro" id="IPR036264">
    <property type="entry name" value="Bact_exopeptidase_dim_dom"/>
</dbReference>
<dbReference type="GO" id="GO:0004180">
    <property type="term" value="F:carboxypeptidase activity"/>
    <property type="evidence" value="ECO:0007669"/>
    <property type="project" value="UniProtKB-KW"/>
</dbReference>
<gene>
    <name evidence="7" type="ORF">WG66_19981</name>
</gene>
<dbReference type="Gene3D" id="3.30.70.360">
    <property type="match status" value="1"/>
</dbReference>
<dbReference type="Gene3D" id="1.10.150.900">
    <property type="match status" value="1"/>
</dbReference>
<keyword evidence="2" id="KW-0645">Protease</keyword>
<comment type="similarity">
    <text evidence="1">Belongs to the peptidase M20A family.</text>
</comment>
<dbReference type="Proteomes" id="UP000054988">
    <property type="component" value="Unassembled WGS sequence"/>
</dbReference>
<dbReference type="PANTHER" id="PTHR45962:SF1">
    <property type="entry name" value="N-FATTY-ACYL-AMINO ACID SYNTHASE_HYDROLASE PM20D1"/>
    <property type="match status" value="1"/>
</dbReference>
<dbReference type="InterPro" id="IPR047177">
    <property type="entry name" value="Pept_M20A"/>
</dbReference>
<dbReference type="SUPFAM" id="SSF55031">
    <property type="entry name" value="Bacterial exopeptidase dimerisation domain"/>
    <property type="match status" value="1"/>
</dbReference>
<keyword evidence="7" id="KW-0121">Carboxypeptidase</keyword>
<dbReference type="GO" id="GO:0051603">
    <property type="term" value="P:proteolysis involved in protein catabolic process"/>
    <property type="evidence" value="ECO:0007669"/>
    <property type="project" value="TreeGrafter"/>
</dbReference>
<dbReference type="InterPro" id="IPR011650">
    <property type="entry name" value="Peptidase_M20_dimer"/>
</dbReference>
<dbReference type="EMBL" id="LATX01002554">
    <property type="protein sequence ID" value="KTB27426.1"/>
    <property type="molecule type" value="Genomic_DNA"/>
</dbReference>
<dbReference type="AlphaFoldDB" id="A0A0W0EU16"/>
<evidence type="ECO:0000259" key="6">
    <source>
        <dbReference type="Pfam" id="PF07687"/>
    </source>
</evidence>
<reference evidence="7 8" key="1">
    <citation type="submission" date="2015-12" db="EMBL/GenBank/DDBJ databases">
        <title>Draft genome sequence of Moniliophthora roreri, the causal agent of frosty pod rot of cacao.</title>
        <authorList>
            <person name="Aime M.C."/>
            <person name="Diaz-Valderrama J.R."/>
            <person name="Kijpornyongpan T."/>
            <person name="Phillips-Mora W."/>
        </authorList>
    </citation>
    <scope>NUCLEOTIDE SEQUENCE [LARGE SCALE GENOMIC DNA]</scope>
    <source>
        <strain evidence="7 8">MCA 2952</strain>
    </source>
</reference>
<feature type="domain" description="Peptidase M20 dimerisation" evidence="6">
    <location>
        <begin position="10"/>
        <end position="98"/>
    </location>
</feature>
<dbReference type="Pfam" id="PF07687">
    <property type="entry name" value="M20_dimer"/>
    <property type="match status" value="1"/>
</dbReference>
<keyword evidence="4" id="KW-0378">Hydrolase</keyword>
<evidence type="ECO:0000256" key="1">
    <source>
        <dbReference type="ARBA" id="ARBA00006247"/>
    </source>
</evidence>
<evidence type="ECO:0000256" key="3">
    <source>
        <dbReference type="ARBA" id="ARBA00022723"/>
    </source>
</evidence>
<evidence type="ECO:0000256" key="2">
    <source>
        <dbReference type="ARBA" id="ARBA00022670"/>
    </source>
</evidence>
<sequence>MYDLFQCFAAHAKDIPSSLRKAIKKSATSDKALRQVEEQLFKDPVYKSLVGTTQAIDVIRGGVKSNALPEQAFAVLNHRIATTSSGKATQDRDSDLLKPLAHEFNLTFVAFGNQISGSGAPSKGRLTLSAPHKLEPAPITPTKGTESKPYQVLSGTIKATYNAHRSLSGDNVAIGPGMPTGNTDTRYYWDLTDHVFRYNHHNSGNGTNPLAGFHTVNESISADSFLEMIRFFGTLILNVDESINF</sequence>
<dbReference type="GO" id="GO:0000328">
    <property type="term" value="C:fungal-type vacuole lumen"/>
    <property type="evidence" value="ECO:0007669"/>
    <property type="project" value="TreeGrafter"/>
</dbReference>
<evidence type="ECO:0000256" key="4">
    <source>
        <dbReference type="ARBA" id="ARBA00022801"/>
    </source>
</evidence>
<keyword evidence="5" id="KW-0862">Zinc</keyword>
<evidence type="ECO:0000256" key="5">
    <source>
        <dbReference type="ARBA" id="ARBA00022833"/>
    </source>
</evidence>
<proteinExistence type="inferred from homology"/>
<keyword evidence="3" id="KW-0479">Metal-binding</keyword>
<organism evidence="7 8">
    <name type="scientific">Moniliophthora roreri</name>
    <name type="common">Frosty pod rot fungus</name>
    <name type="synonym">Monilia roreri</name>
    <dbReference type="NCBI Taxonomy" id="221103"/>
    <lineage>
        <taxon>Eukaryota</taxon>
        <taxon>Fungi</taxon>
        <taxon>Dikarya</taxon>
        <taxon>Basidiomycota</taxon>
        <taxon>Agaricomycotina</taxon>
        <taxon>Agaricomycetes</taxon>
        <taxon>Agaricomycetidae</taxon>
        <taxon>Agaricales</taxon>
        <taxon>Marasmiineae</taxon>
        <taxon>Marasmiaceae</taxon>
        <taxon>Moniliophthora</taxon>
    </lineage>
</organism>
<accession>A0A0W0EU16</accession>
<name>A0A0W0EU16_MONRR</name>
<dbReference type="PANTHER" id="PTHR45962">
    <property type="entry name" value="N-FATTY-ACYL-AMINO ACID SYNTHASE/HYDROLASE PM20D1"/>
    <property type="match status" value="1"/>
</dbReference>
<evidence type="ECO:0000313" key="8">
    <source>
        <dbReference type="Proteomes" id="UP000054988"/>
    </source>
</evidence>
<dbReference type="GO" id="GO:0046872">
    <property type="term" value="F:metal ion binding"/>
    <property type="evidence" value="ECO:0007669"/>
    <property type="project" value="UniProtKB-KW"/>
</dbReference>
<comment type="caution">
    <text evidence="7">The sequence shown here is derived from an EMBL/GenBank/DDBJ whole genome shotgun (WGS) entry which is preliminary data.</text>
</comment>
<evidence type="ECO:0000313" key="7">
    <source>
        <dbReference type="EMBL" id="KTB27426.1"/>
    </source>
</evidence>
<dbReference type="SUPFAM" id="SSF53187">
    <property type="entry name" value="Zn-dependent exopeptidases"/>
    <property type="match status" value="1"/>
</dbReference>